<dbReference type="Proteomes" id="UP001058974">
    <property type="component" value="Chromosome 3"/>
</dbReference>
<reference evidence="2 3" key="1">
    <citation type="journal article" date="2022" name="Nat. Genet.">
        <title>Improved pea reference genome and pan-genome highlight genomic features and evolutionary characteristics.</title>
        <authorList>
            <person name="Yang T."/>
            <person name="Liu R."/>
            <person name="Luo Y."/>
            <person name="Hu S."/>
            <person name="Wang D."/>
            <person name="Wang C."/>
            <person name="Pandey M.K."/>
            <person name="Ge S."/>
            <person name="Xu Q."/>
            <person name="Li N."/>
            <person name="Li G."/>
            <person name="Huang Y."/>
            <person name="Saxena R.K."/>
            <person name="Ji Y."/>
            <person name="Li M."/>
            <person name="Yan X."/>
            <person name="He Y."/>
            <person name="Liu Y."/>
            <person name="Wang X."/>
            <person name="Xiang C."/>
            <person name="Varshney R.K."/>
            <person name="Ding H."/>
            <person name="Gao S."/>
            <person name="Zong X."/>
        </authorList>
    </citation>
    <scope>NUCLEOTIDE SEQUENCE [LARGE SCALE GENOMIC DNA]</scope>
    <source>
        <strain evidence="2 3">cv. Zhongwan 6</strain>
    </source>
</reference>
<comment type="caution">
    <text evidence="2">The sequence shown here is derived from an EMBL/GenBank/DDBJ whole genome shotgun (WGS) entry which is preliminary data.</text>
</comment>
<gene>
    <name evidence="2" type="ORF">KIW84_033001</name>
</gene>
<dbReference type="Gramene" id="Psat03G0300100-T1">
    <property type="protein sequence ID" value="KAI5427803.1"/>
    <property type="gene ID" value="KIW84_033001"/>
</dbReference>
<keyword evidence="3" id="KW-1185">Reference proteome</keyword>
<dbReference type="Pfam" id="PF13966">
    <property type="entry name" value="zf-RVT"/>
    <property type="match status" value="1"/>
</dbReference>
<sequence length="213" mass="24283">MKKTTVPSHVLYVNGIMVFCKGDACSTQAIKTLFQRYAMMFGQQINHYKFIAYVGSMSNIRMLTILNTSWVSLLNGSSALNTLGLNDRNQVFINDRVSDYISNREWSFPQSIVRSFPSISNLLAKTRIPIEEKENACIWNPTEYGILTIKVAYKFKHVAAPILNWGKSIWNILIPPSRSLLFSRFLHQKISTDENLATRGMNVPSMCSFSWIT</sequence>
<organism evidence="2 3">
    <name type="scientific">Pisum sativum</name>
    <name type="common">Garden pea</name>
    <name type="synonym">Lathyrus oleraceus</name>
    <dbReference type="NCBI Taxonomy" id="3888"/>
    <lineage>
        <taxon>Eukaryota</taxon>
        <taxon>Viridiplantae</taxon>
        <taxon>Streptophyta</taxon>
        <taxon>Embryophyta</taxon>
        <taxon>Tracheophyta</taxon>
        <taxon>Spermatophyta</taxon>
        <taxon>Magnoliopsida</taxon>
        <taxon>eudicotyledons</taxon>
        <taxon>Gunneridae</taxon>
        <taxon>Pentapetalae</taxon>
        <taxon>rosids</taxon>
        <taxon>fabids</taxon>
        <taxon>Fabales</taxon>
        <taxon>Fabaceae</taxon>
        <taxon>Papilionoideae</taxon>
        <taxon>50 kb inversion clade</taxon>
        <taxon>NPAAA clade</taxon>
        <taxon>Hologalegina</taxon>
        <taxon>IRL clade</taxon>
        <taxon>Fabeae</taxon>
        <taxon>Lathyrus</taxon>
    </lineage>
</organism>
<accession>A0A9D4XWV3</accession>
<protein>
    <recommendedName>
        <fullName evidence="1">Reverse transcriptase zinc-binding domain-containing protein</fullName>
    </recommendedName>
</protein>
<evidence type="ECO:0000313" key="2">
    <source>
        <dbReference type="EMBL" id="KAI5427803.1"/>
    </source>
</evidence>
<dbReference type="InterPro" id="IPR026960">
    <property type="entry name" value="RVT-Znf"/>
</dbReference>
<name>A0A9D4XWV3_PEA</name>
<proteinExistence type="predicted"/>
<feature type="domain" description="Reverse transcriptase zinc-binding" evidence="1">
    <location>
        <begin position="148"/>
        <end position="208"/>
    </location>
</feature>
<evidence type="ECO:0000259" key="1">
    <source>
        <dbReference type="Pfam" id="PF13966"/>
    </source>
</evidence>
<evidence type="ECO:0000313" key="3">
    <source>
        <dbReference type="Proteomes" id="UP001058974"/>
    </source>
</evidence>
<dbReference type="EMBL" id="JAMSHJ010000003">
    <property type="protein sequence ID" value="KAI5427803.1"/>
    <property type="molecule type" value="Genomic_DNA"/>
</dbReference>
<dbReference type="AlphaFoldDB" id="A0A9D4XWV3"/>